<feature type="domain" description="MKRN2 opposite strand protein-like C-terminal" evidence="1">
    <location>
        <begin position="51"/>
        <end position="132"/>
    </location>
</feature>
<dbReference type="Pfam" id="PF16044">
    <property type="entry name" value="DUF4796_C"/>
    <property type="match status" value="1"/>
</dbReference>
<reference evidence="4" key="1">
    <citation type="submission" date="2017-02" db="UniProtKB">
        <authorList>
            <consortium name="WormBaseParasite"/>
        </authorList>
    </citation>
    <scope>IDENTIFICATION</scope>
</reference>
<dbReference type="PANTHER" id="PTHR33963:SF2">
    <property type="entry name" value="MKRN2 OPPOSITE STRAND PROTEIN"/>
    <property type="match status" value="1"/>
</dbReference>
<dbReference type="InterPro" id="IPR053921">
    <property type="entry name" value="MKRN2OS-like_C"/>
</dbReference>
<protein>
    <submittedName>
        <fullName evidence="4">C1q domain-containing protein</fullName>
    </submittedName>
</protein>
<evidence type="ECO:0000259" key="1">
    <source>
        <dbReference type="Pfam" id="PF16044"/>
    </source>
</evidence>
<evidence type="ECO:0000313" key="3">
    <source>
        <dbReference type="Proteomes" id="UP000267096"/>
    </source>
</evidence>
<dbReference type="InterPro" id="IPR032016">
    <property type="entry name" value="MKRN2OS-like"/>
</dbReference>
<proteinExistence type="predicted"/>
<evidence type="ECO:0000313" key="2">
    <source>
        <dbReference type="EMBL" id="VDK58608.1"/>
    </source>
</evidence>
<dbReference type="AlphaFoldDB" id="A0A0M3K8P8"/>
<accession>A0A0M3K8P8</accession>
<dbReference type="PANTHER" id="PTHR33963">
    <property type="entry name" value="MKRN2 OPPOSITE STRAND PROTEIN"/>
    <property type="match status" value="1"/>
</dbReference>
<reference evidence="2 3" key="2">
    <citation type="submission" date="2018-11" db="EMBL/GenBank/DDBJ databases">
        <authorList>
            <consortium name="Pathogen Informatics"/>
        </authorList>
    </citation>
    <scope>NUCLEOTIDE SEQUENCE [LARGE SCALE GENOMIC DNA]</scope>
</reference>
<dbReference type="EMBL" id="UYRR01033374">
    <property type="protein sequence ID" value="VDK58608.1"/>
    <property type="molecule type" value="Genomic_DNA"/>
</dbReference>
<evidence type="ECO:0000313" key="4">
    <source>
        <dbReference type="WBParaSite" id="ASIM_0001733901-mRNA-1"/>
    </source>
</evidence>
<name>A0A0M3K8P8_ANISI</name>
<organism evidence="4">
    <name type="scientific">Anisakis simplex</name>
    <name type="common">Herring worm</name>
    <dbReference type="NCBI Taxonomy" id="6269"/>
    <lineage>
        <taxon>Eukaryota</taxon>
        <taxon>Metazoa</taxon>
        <taxon>Ecdysozoa</taxon>
        <taxon>Nematoda</taxon>
        <taxon>Chromadorea</taxon>
        <taxon>Rhabditida</taxon>
        <taxon>Spirurina</taxon>
        <taxon>Ascaridomorpha</taxon>
        <taxon>Ascaridoidea</taxon>
        <taxon>Anisakidae</taxon>
        <taxon>Anisakis</taxon>
        <taxon>Anisakis simplex complex</taxon>
    </lineage>
</organism>
<dbReference type="WBParaSite" id="ASIM_0001733901-mRNA-1">
    <property type="protein sequence ID" value="ASIM_0001733901-mRNA-1"/>
    <property type="gene ID" value="ASIM_0001733901"/>
</dbReference>
<sequence length="327" mass="37907">MVFTSITAKVFTHEECGWSCITIDDMSRCMKCNKLAHDETNPDAYQQFTYVHLPNPFTTNTARCILLKPSKGTFYEYNVGDDLHIGISDSESMVHSYWFKGIIIESSSWQDAICIYKFQEIDESLSEFVSNYSHHFTAEYMADILEDDDAQCCEDSDRKNDRRSFLKEQLDIFVEEYRENAQPSAVSVFASTLPSDLRLKKDVINMKRKLNRLKFKIQSLPDKEEQLSGYIPTINSIIDQFDEIIQSKKDPDEFNMDNVPLPEYNSVDMQLLFDDELLSDANDSSKELDNAELSVYDKDVHARVTQLISSCEVLFREFDHFCKSLYT</sequence>
<dbReference type="Proteomes" id="UP000267096">
    <property type="component" value="Unassembled WGS sequence"/>
</dbReference>
<keyword evidence="3" id="KW-1185">Reference proteome</keyword>
<gene>
    <name evidence="2" type="ORF">ASIM_LOCUS16746</name>
</gene>
<dbReference type="OrthoDB" id="10065749at2759"/>